<accession>S3C9I6</accession>
<evidence type="ECO:0000256" key="1">
    <source>
        <dbReference type="SAM" id="Coils"/>
    </source>
</evidence>
<feature type="compositionally biased region" description="Low complexity" evidence="2">
    <location>
        <begin position="935"/>
        <end position="953"/>
    </location>
</feature>
<reference evidence="3 4" key="1">
    <citation type="journal article" date="2013" name="BMC Genomics">
        <title>The genome and transcriptome of the pine saprophyte Ophiostoma piceae, and a comparison with the bark beetle-associated pine pathogen Grosmannia clavigera.</title>
        <authorList>
            <person name="Haridas S."/>
            <person name="Wang Y."/>
            <person name="Lim L."/>
            <person name="Massoumi Alamouti S."/>
            <person name="Jackman S."/>
            <person name="Docking R."/>
            <person name="Robertson G."/>
            <person name="Birol I."/>
            <person name="Bohlmann J."/>
            <person name="Breuil C."/>
        </authorList>
    </citation>
    <scope>NUCLEOTIDE SEQUENCE [LARGE SCALE GENOMIC DNA]</scope>
    <source>
        <strain evidence="3 4">UAMH 11346</strain>
    </source>
</reference>
<feature type="region of interest" description="Disordered" evidence="2">
    <location>
        <begin position="1"/>
        <end position="32"/>
    </location>
</feature>
<keyword evidence="1" id="KW-0175">Coiled coil</keyword>
<feature type="region of interest" description="Disordered" evidence="2">
    <location>
        <begin position="349"/>
        <end position="399"/>
    </location>
</feature>
<evidence type="ECO:0000313" key="3">
    <source>
        <dbReference type="EMBL" id="EPE02868.1"/>
    </source>
</evidence>
<feature type="compositionally biased region" description="Gly residues" evidence="2">
    <location>
        <begin position="918"/>
        <end position="930"/>
    </location>
</feature>
<name>S3C9I6_OPHP1</name>
<dbReference type="VEuPathDB" id="FungiDB:F503_01609"/>
<feature type="compositionally biased region" description="Basic and acidic residues" evidence="2">
    <location>
        <begin position="388"/>
        <end position="399"/>
    </location>
</feature>
<dbReference type="HOGENOM" id="CLU_304044_0_0_1"/>
<dbReference type="OrthoDB" id="3692147at2759"/>
<dbReference type="EMBL" id="KE148173">
    <property type="protein sequence ID" value="EPE02868.1"/>
    <property type="molecule type" value="Genomic_DNA"/>
</dbReference>
<dbReference type="STRING" id="1262450.S3C9I6"/>
<organism evidence="3 4">
    <name type="scientific">Ophiostoma piceae (strain UAMH 11346)</name>
    <name type="common">Sap stain fungus</name>
    <dbReference type="NCBI Taxonomy" id="1262450"/>
    <lineage>
        <taxon>Eukaryota</taxon>
        <taxon>Fungi</taxon>
        <taxon>Dikarya</taxon>
        <taxon>Ascomycota</taxon>
        <taxon>Pezizomycotina</taxon>
        <taxon>Sordariomycetes</taxon>
        <taxon>Sordariomycetidae</taxon>
        <taxon>Ophiostomatales</taxon>
        <taxon>Ophiostomataceae</taxon>
        <taxon>Ophiostoma</taxon>
    </lineage>
</organism>
<dbReference type="eggNOG" id="ENOG502T65Z">
    <property type="taxonomic scope" value="Eukaryota"/>
</dbReference>
<dbReference type="AlphaFoldDB" id="S3C9I6"/>
<protein>
    <submittedName>
        <fullName evidence="3">F-box domain containing protein</fullName>
    </submittedName>
</protein>
<feature type="region of interest" description="Disordered" evidence="2">
    <location>
        <begin position="904"/>
        <end position="978"/>
    </location>
</feature>
<feature type="coiled-coil region" evidence="1">
    <location>
        <begin position="803"/>
        <end position="830"/>
    </location>
</feature>
<feature type="compositionally biased region" description="Low complexity" evidence="2">
    <location>
        <begin position="369"/>
        <end position="378"/>
    </location>
</feature>
<dbReference type="Proteomes" id="UP000016923">
    <property type="component" value="Unassembled WGS sequence"/>
</dbReference>
<gene>
    <name evidence="3" type="ORF">F503_01609</name>
</gene>
<keyword evidence="4" id="KW-1185">Reference proteome</keyword>
<evidence type="ECO:0000313" key="4">
    <source>
        <dbReference type="Proteomes" id="UP000016923"/>
    </source>
</evidence>
<proteinExistence type="predicted"/>
<feature type="compositionally biased region" description="Gly residues" evidence="2">
    <location>
        <begin position="957"/>
        <end position="969"/>
    </location>
</feature>
<sequence>MRRNSPPDQRSLGGAPAGNDNNDNNDNIPPKYRERLPALADNDMPLNRLRALCPDSANPMDQDHLEHLDDLGHLGHGGVGVDELARRQQHNADASLLHRLPETVVVRHIMAKLDWLSMYCLRHTSRHFMRLFSENPAIFDEQLGMAGCSYRHTGLVVHEAITGSRNNNGREGHDIYAPPWATMSFPIDYKSTWPRFKMLVSRSLYDSRHCHRQLNITGAAGAGGGSFQSEYMHCHKCHADHPTRMFSAAACAQGVETQLEILHTSDNTPKGSPACIAHEGHVRICEHKTVTYAEVLASLPGGRLYENERASMYVPKSLGVTFAMEASQFAQFAIEPYLALFCDHPSHVPQHNRRQPSQWSRAWKQRTGAPSAATTSAADMQPPPYTRFADEGKESRETMEEAPKARHDYFPSFVVHDLVTQRLDGGEDKHKVITWSYTAHVDLSSTPSSEALTAREFRDAVCRMRAGHSPARYIAPEDFPGILQELRCVDPNRCTCLAYPGWKNKDGSEKGKTKPCREHAVVRRLYSRVSDIDSIHTRLDSCDDCTHGRCIKITYTRTIRLTTDRYSVDASPMWKPAVVYRGEGLGRRQRMQARELDLRLEDSFRNDTVVPYGWYQALDTSSYEVYCSSDSDDNDDNDRYQVTWCRGKRCRLNPRFLREHFVSGQEINAACLYGCCGGPGSAGADTSLSSMLPWSALPRAAFEQLHRTRPPPLPPAPPELASLLSEKALPHCTRCPFEYPLRDQWDGWLLVKQRPKISAWLGFNNNFDYDLLHDEIDYEGWEKAARDRFERFSGFASALRNLNVREEVIAEALEAEVQRARSRRDAAEAAYNESSGDGGSQGARGSEYANACRVLALREHALRDAEMEHDARYKAIIDATSEGMFTARSLATVRKYLVKQKLRRAAEAGGNRNTSSTGGRGGPCGLGWPGPGGPSAPAGPDEPGGPAWPMGPAGPVGPAGPGGPGGPGGPAWRAGLLM</sequence>
<evidence type="ECO:0000256" key="2">
    <source>
        <dbReference type="SAM" id="MobiDB-lite"/>
    </source>
</evidence>